<comment type="caution">
    <text evidence="2">The sequence shown here is derived from an EMBL/GenBank/DDBJ whole genome shotgun (WGS) entry which is preliminary data.</text>
</comment>
<dbReference type="EMBL" id="JACBZD010000001">
    <property type="protein sequence ID" value="NYI04668.1"/>
    <property type="molecule type" value="Genomic_DNA"/>
</dbReference>
<keyword evidence="1" id="KW-0472">Membrane</keyword>
<feature type="transmembrane region" description="Helical" evidence="1">
    <location>
        <begin position="92"/>
        <end position="114"/>
    </location>
</feature>
<accession>A0A853A2I8</accession>
<name>A0A853A2I8_9ACTN</name>
<protein>
    <submittedName>
        <fullName evidence="2">Uncharacterized protein</fullName>
    </submittedName>
</protein>
<evidence type="ECO:0000256" key="1">
    <source>
        <dbReference type="SAM" id="Phobius"/>
    </source>
</evidence>
<dbReference type="Proteomes" id="UP000567795">
    <property type="component" value="Unassembled WGS sequence"/>
</dbReference>
<reference evidence="2 3" key="1">
    <citation type="submission" date="2020-07" db="EMBL/GenBank/DDBJ databases">
        <title>Sequencing the genomes of 1000 actinobacteria strains.</title>
        <authorList>
            <person name="Klenk H.-P."/>
        </authorList>
    </citation>
    <scope>NUCLEOTIDE SEQUENCE [LARGE SCALE GENOMIC DNA]</scope>
    <source>
        <strain evidence="2 3">DSM 42178</strain>
    </source>
</reference>
<keyword evidence="3" id="KW-1185">Reference proteome</keyword>
<dbReference type="RefSeq" id="WP_179813532.1">
    <property type="nucleotide sequence ID" value="NZ_JACBZD010000001.1"/>
</dbReference>
<sequence length="209" mass="21875">MGVALGLLFAAVPLVAWALLARTRVVGSAVGGVLLAGAGWLVAVQQGWIPAHRADAHAGYAVGAALLVALGGRVERRVSKDGPGRPGRGRGWALGLLCTQLVVTFWGSVLYVLVTTEASVPPARAVPALPPGLTVVTQQSGCGSGNCYRLLEIGSTTGLSHDEIVRALDRPHETCRPNGWLLDRRELCVGVDDSDGRVRLYVSLSNLLD</sequence>
<keyword evidence="1" id="KW-0812">Transmembrane</keyword>
<gene>
    <name evidence="2" type="ORF">FHU37_001611</name>
</gene>
<organism evidence="2 3">
    <name type="scientific">Allostreptomyces psammosilenae</name>
    <dbReference type="NCBI Taxonomy" id="1892865"/>
    <lineage>
        <taxon>Bacteria</taxon>
        <taxon>Bacillati</taxon>
        <taxon>Actinomycetota</taxon>
        <taxon>Actinomycetes</taxon>
        <taxon>Kitasatosporales</taxon>
        <taxon>Streptomycetaceae</taxon>
        <taxon>Allostreptomyces</taxon>
    </lineage>
</organism>
<feature type="transmembrane region" description="Helical" evidence="1">
    <location>
        <begin position="28"/>
        <end position="44"/>
    </location>
</feature>
<feature type="transmembrane region" description="Helical" evidence="1">
    <location>
        <begin position="56"/>
        <end position="72"/>
    </location>
</feature>
<keyword evidence="1" id="KW-1133">Transmembrane helix</keyword>
<dbReference type="AlphaFoldDB" id="A0A853A2I8"/>
<evidence type="ECO:0000313" key="3">
    <source>
        <dbReference type="Proteomes" id="UP000567795"/>
    </source>
</evidence>
<evidence type="ECO:0000313" key="2">
    <source>
        <dbReference type="EMBL" id="NYI04668.1"/>
    </source>
</evidence>
<proteinExistence type="predicted"/>